<accession>A0A5A9W2G7</accession>
<evidence type="ECO:0000256" key="1">
    <source>
        <dbReference type="SAM" id="Phobius"/>
    </source>
</evidence>
<keyword evidence="1" id="KW-0472">Membrane</keyword>
<sequence>MARFAAPRTLMTASELTTHASCSLLKEWVVGRDLCHFISVDLAKVPSSKRSQALKHYVESKSPWSEVGFCAVWQGSTAQVWLWNQDVIKQLLKVLPTQSLTRLLPEMVFFAKPDQDGVYLAECARGYDLQYWNKGILLASRWFEHMPSMPDVQWFCRAQGIAAIDTAQLIELPTKIQPWLGARPSALGWLQAQQNTLVIVAALFAVFLFTSQATLGFSWMLHAKQLEAKSQQLQGVVMDVQSLRGEARRQRRDIEQLLPRLYQPDPIAAQQLFMEKMPPELEYEVILWERQGNRVEVVIRAELTEVFALVTALSGQGIENVNVEPWRRADHHRILFQLNTHPQALLNAGVLGAQ</sequence>
<dbReference type="AlphaFoldDB" id="A0A5A9W2G7"/>
<dbReference type="EMBL" id="SMRS01000006">
    <property type="protein sequence ID" value="KAA0874399.1"/>
    <property type="molecule type" value="Genomic_DNA"/>
</dbReference>
<protein>
    <submittedName>
        <fullName evidence="2">Uncharacterized protein</fullName>
    </submittedName>
</protein>
<dbReference type="RefSeq" id="WP_149391132.1">
    <property type="nucleotide sequence ID" value="NZ_SMRS01000006.1"/>
</dbReference>
<comment type="caution">
    <text evidence="2">The sequence shown here is derived from an EMBL/GenBank/DDBJ whole genome shotgun (WGS) entry which is preliminary data.</text>
</comment>
<keyword evidence="1" id="KW-1133">Transmembrane helix</keyword>
<feature type="transmembrane region" description="Helical" evidence="1">
    <location>
        <begin position="197"/>
        <end position="221"/>
    </location>
</feature>
<keyword evidence="3" id="KW-1185">Reference proteome</keyword>
<evidence type="ECO:0000313" key="3">
    <source>
        <dbReference type="Proteomes" id="UP000325302"/>
    </source>
</evidence>
<evidence type="ECO:0000313" key="2">
    <source>
        <dbReference type="EMBL" id="KAA0874399.1"/>
    </source>
</evidence>
<gene>
    <name evidence="2" type="ORF">E1H14_09000</name>
</gene>
<name>A0A5A9W2G7_9GAMM</name>
<reference evidence="2 3" key="1">
    <citation type="submission" date="2019-03" db="EMBL/GenBank/DDBJ databases">
        <title>Nitrincola sp. nov. isolated from an Indian soda lake.</title>
        <authorList>
            <person name="Joshi A."/>
            <person name="Thite S.V."/>
            <person name="Joseph N."/>
            <person name="Dhotre D."/>
            <person name="Moorthy M."/>
            <person name="Shouche Y.S."/>
        </authorList>
    </citation>
    <scope>NUCLEOTIDE SEQUENCE [LARGE SCALE GENOMIC DNA]</scope>
    <source>
        <strain evidence="2 3">MEB193</strain>
    </source>
</reference>
<proteinExistence type="predicted"/>
<dbReference type="OrthoDB" id="7632458at2"/>
<dbReference type="Proteomes" id="UP000325302">
    <property type="component" value="Unassembled WGS sequence"/>
</dbReference>
<keyword evidence="1" id="KW-0812">Transmembrane</keyword>
<organism evidence="2 3">
    <name type="scientific">Nitrincola tapanii</name>
    <dbReference type="NCBI Taxonomy" id="1708751"/>
    <lineage>
        <taxon>Bacteria</taxon>
        <taxon>Pseudomonadati</taxon>
        <taxon>Pseudomonadota</taxon>
        <taxon>Gammaproteobacteria</taxon>
        <taxon>Oceanospirillales</taxon>
        <taxon>Oceanospirillaceae</taxon>
        <taxon>Nitrincola</taxon>
    </lineage>
</organism>